<accession>A0A0D0EE13</accession>
<keyword evidence="5" id="KW-1185">Reference proteome</keyword>
<reference evidence="2 4" key="1">
    <citation type="submission" date="2015-01" db="EMBL/GenBank/DDBJ databases">
        <title>Genome of Flavobacterium hibernum DSM 12611.</title>
        <authorList>
            <person name="Stropko S.J."/>
            <person name="Pipes S.E."/>
            <person name="Newman J.D."/>
        </authorList>
    </citation>
    <scope>NUCLEOTIDE SEQUENCE [LARGE SCALE GENOMIC DNA]</scope>
    <source>
        <strain evidence="2 4">DSM 12611</strain>
    </source>
</reference>
<feature type="transmembrane region" description="Helical" evidence="1">
    <location>
        <begin position="6"/>
        <end position="26"/>
    </location>
</feature>
<keyword evidence="1" id="KW-0472">Membrane</keyword>
<evidence type="ECO:0000313" key="2">
    <source>
        <dbReference type="EMBL" id="KIO51554.1"/>
    </source>
</evidence>
<dbReference type="AlphaFoldDB" id="A0A0D0EE13"/>
<evidence type="ECO:0000313" key="4">
    <source>
        <dbReference type="Proteomes" id="UP000032061"/>
    </source>
</evidence>
<keyword evidence="1" id="KW-1133">Transmembrane helix</keyword>
<dbReference type="RefSeq" id="WP_041519451.1">
    <property type="nucleotide sequence ID" value="NZ_JPRK01000015.1"/>
</dbReference>
<dbReference type="OrthoDB" id="1374200at2"/>
<dbReference type="EMBL" id="JPRK01000015">
    <property type="protein sequence ID" value="KIO51554.1"/>
    <property type="molecule type" value="Genomic_DNA"/>
</dbReference>
<dbReference type="Proteomes" id="UP000198302">
    <property type="component" value="Unassembled WGS sequence"/>
</dbReference>
<dbReference type="EMBL" id="MUGX01000026">
    <property type="protein sequence ID" value="OXA85049.1"/>
    <property type="molecule type" value="Genomic_DNA"/>
</dbReference>
<proteinExistence type="predicted"/>
<evidence type="ECO:0000256" key="1">
    <source>
        <dbReference type="SAM" id="Phobius"/>
    </source>
</evidence>
<evidence type="ECO:0000313" key="5">
    <source>
        <dbReference type="Proteomes" id="UP000198302"/>
    </source>
</evidence>
<feature type="transmembrane region" description="Helical" evidence="1">
    <location>
        <begin position="68"/>
        <end position="91"/>
    </location>
</feature>
<protein>
    <submittedName>
        <fullName evidence="2">Uncharacterized protein</fullName>
    </submittedName>
</protein>
<evidence type="ECO:0000313" key="3">
    <source>
        <dbReference type="EMBL" id="OXA85049.1"/>
    </source>
</evidence>
<dbReference type="STRING" id="37752.IW18_18120"/>
<reference evidence="3 5" key="2">
    <citation type="submission" date="2016-11" db="EMBL/GenBank/DDBJ databases">
        <title>Whole genomes of Flavobacteriaceae.</title>
        <authorList>
            <person name="Stine C."/>
            <person name="Li C."/>
            <person name="Tadesse D."/>
        </authorList>
    </citation>
    <scope>NUCLEOTIDE SEQUENCE [LARGE SCALE GENOMIC DNA]</scope>
    <source>
        <strain evidence="3 5">ATCC 51468</strain>
    </source>
</reference>
<comment type="caution">
    <text evidence="2">The sequence shown here is derived from an EMBL/GenBank/DDBJ whole genome shotgun (WGS) entry which is preliminary data.</text>
</comment>
<gene>
    <name evidence="3" type="ORF">B0A73_16965</name>
    <name evidence="2" type="ORF">IW18_18120</name>
</gene>
<keyword evidence="1" id="KW-0812">Transmembrane</keyword>
<sequence>MESKSFSIVTSISIVLAVTATIFSLIGITITGFYPGIIVLLLVTLIAVASKFYGKKISNHSQDFQKNYYTILTIINVLLIVIILWMSFVIVHDRILHDCC</sequence>
<feature type="transmembrane region" description="Helical" evidence="1">
    <location>
        <begin position="33"/>
        <end position="53"/>
    </location>
</feature>
<name>A0A0D0EE13_9FLAO</name>
<organism evidence="2 4">
    <name type="scientific">Flavobacterium hibernum</name>
    <dbReference type="NCBI Taxonomy" id="37752"/>
    <lineage>
        <taxon>Bacteria</taxon>
        <taxon>Pseudomonadati</taxon>
        <taxon>Bacteroidota</taxon>
        <taxon>Flavobacteriia</taxon>
        <taxon>Flavobacteriales</taxon>
        <taxon>Flavobacteriaceae</taxon>
        <taxon>Flavobacterium</taxon>
    </lineage>
</organism>
<dbReference type="Proteomes" id="UP000032061">
    <property type="component" value="Unassembled WGS sequence"/>
</dbReference>